<accession>A0A370L0M8</accession>
<dbReference type="GO" id="GO:0046677">
    <property type="term" value="P:response to antibiotic"/>
    <property type="evidence" value="ECO:0007669"/>
    <property type="project" value="UniProtKB-KW"/>
</dbReference>
<evidence type="ECO:0000256" key="2">
    <source>
        <dbReference type="ARBA" id="ARBA00021572"/>
    </source>
</evidence>
<dbReference type="PROSITE" id="PS51819">
    <property type="entry name" value="VOC"/>
    <property type="match status" value="1"/>
</dbReference>
<dbReference type="EMBL" id="QQTP01000015">
    <property type="protein sequence ID" value="RDJ20791.1"/>
    <property type="molecule type" value="Genomic_DNA"/>
</dbReference>
<gene>
    <name evidence="5" type="ORF">DWE98_22765</name>
</gene>
<comment type="caution">
    <text evidence="5">The sequence shown here is derived from an EMBL/GenBank/DDBJ whole genome shotgun (WGS) entry which is preliminary data.</text>
</comment>
<evidence type="ECO:0000259" key="4">
    <source>
        <dbReference type="PROSITE" id="PS51819"/>
    </source>
</evidence>
<feature type="domain" description="VOC" evidence="4">
    <location>
        <begin position="20"/>
        <end position="149"/>
    </location>
</feature>
<proteinExistence type="inferred from homology"/>
<dbReference type="Proteomes" id="UP000255207">
    <property type="component" value="Unassembled WGS sequence"/>
</dbReference>
<sequence length="157" mass="17611">MSTSAERNSSSSRGSLPEGGFNALVPELDVTDIDASVAFWCERLGFEIAYDRPAAKFAYLQRERAQVMLCQINGHWEVAPLERPFGRGINFQFKATSLQPILAALAEIGWPLYREPYEAWYRTGADREGGSREFLVQDPDGYLLRFAEDIGERDVGA</sequence>
<evidence type="ECO:0000313" key="5">
    <source>
        <dbReference type="EMBL" id="RDJ20791.1"/>
    </source>
</evidence>
<evidence type="ECO:0000256" key="1">
    <source>
        <dbReference type="ARBA" id="ARBA00011051"/>
    </source>
</evidence>
<dbReference type="InterPro" id="IPR004360">
    <property type="entry name" value="Glyas_Fos-R_dOase_dom"/>
</dbReference>
<protein>
    <recommendedName>
        <fullName evidence="2">Bleomycin resistance protein</fullName>
    </recommendedName>
</protein>
<reference evidence="6" key="1">
    <citation type="submission" date="2018-07" db="EMBL/GenBank/DDBJ databases">
        <authorList>
            <person name="Safronova V.I."/>
            <person name="Chirak E.R."/>
            <person name="Sazanova A.L."/>
        </authorList>
    </citation>
    <scope>NUCLEOTIDE SEQUENCE [LARGE SCALE GENOMIC DNA]</scope>
    <source>
        <strain evidence="6">RCAM04685</strain>
    </source>
</reference>
<organism evidence="5 6">
    <name type="scientific">Bosea caraganae</name>
    <dbReference type="NCBI Taxonomy" id="2763117"/>
    <lineage>
        <taxon>Bacteria</taxon>
        <taxon>Pseudomonadati</taxon>
        <taxon>Pseudomonadota</taxon>
        <taxon>Alphaproteobacteria</taxon>
        <taxon>Hyphomicrobiales</taxon>
        <taxon>Boseaceae</taxon>
        <taxon>Bosea</taxon>
    </lineage>
</organism>
<dbReference type="InterPro" id="IPR037523">
    <property type="entry name" value="VOC_core"/>
</dbReference>
<dbReference type="Pfam" id="PF00903">
    <property type="entry name" value="Glyoxalase"/>
    <property type="match status" value="1"/>
</dbReference>
<dbReference type="RefSeq" id="WP_114831607.1">
    <property type="nucleotide sequence ID" value="NZ_QQTO01000037.1"/>
</dbReference>
<dbReference type="CDD" id="cd08349">
    <property type="entry name" value="BLMA_like"/>
    <property type="match status" value="1"/>
</dbReference>
<keyword evidence="3" id="KW-0046">Antibiotic resistance</keyword>
<keyword evidence="6" id="KW-1185">Reference proteome</keyword>
<dbReference type="InterPro" id="IPR000335">
    <property type="entry name" value="Bleomycin-R"/>
</dbReference>
<evidence type="ECO:0000256" key="3">
    <source>
        <dbReference type="ARBA" id="ARBA00023251"/>
    </source>
</evidence>
<dbReference type="InterPro" id="IPR029068">
    <property type="entry name" value="Glyas_Bleomycin-R_OHBP_Dase"/>
</dbReference>
<dbReference type="AlphaFoldDB" id="A0A370L0M8"/>
<dbReference type="Gene3D" id="3.10.180.10">
    <property type="entry name" value="2,3-Dihydroxybiphenyl 1,2-Dioxygenase, domain 1"/>
    <property type="match status" value="1"/>
</dbReference>
<comment type="similarity">
    <text evidence="1">Belongs to the bleomycin resistance protein family.</text>
</comment>
<evidence type="ECO:0000313" key="6">
    <source>
        <dbReference type="Proteomes" id="UP000255207"/>
    </source>
</evidence>
<dbReference type="SUPFAM" id="SSF54593">
    <property type="entry name" value="Glyoxalase/Bleomycin resistance protein/Dihydroxybiphenyl dioxygenase"/>
    <property type="match status" value="1"/>
</dbReference>
<dbReference type="OrthoDB" id="284897at2"/>
<name>A0A370L0M8_9HYPH</name>